<evidence type="ECO:0000256" key="3">
    <source>
        <dbReference type="ARBA" id="ARBA00022692"/>
    </source>
</evidence>
<dbReference type="GO" id="GO:0016020">
    <property type="term" value="C:membrane"/>
    <property type="evidence" value="ECO:0007669"/>
    <property type="project" value="UniProtKB-SubCell"/>
</dbReference>
<dbReference type="Ensembl" id="ENSPMAT00000008733.1">
    <property type="protein sequence ID" value="ENSPMAP00000008694.1"/>
    <property type="gene ID" value="ENSPMAG00000007905.1"/>
</dbReference>
<keyword evidence="4" id="KW-0813">Transport</keyword>
<comment type="catalytic activity">
    <reaction evidence="7">
        <text>Zn(2+)(in) = Zn(2+)(out)</text>
        <dbReference type="Rhea" id="RHEA:29351"/>
        <dbReference type="ChEBI" id="CHEBI:29105"/>
    </reaction>
</comment>
<dbReference type="HOGENOM" id="CLU_1551545_0_0_1"/>
<dbReference type="GO" id="GO:0006882">
    <property type="term" value="P:intracellular zinc ion homeostasis"/>
    <property type="evidence" value="ECO:0007669"/>
    <property type="project" value="TreeGrafter"/>
</dbReference>
<feature type="transmembrane region" description="Helical" evidence="11">
    <location>
        <begin position="44"/>
        <end position="62"/>
    </location>
</feature>
<dbReference type="Pfam" id="PF02535">
    <property type="entry name" value="Zip"/>
    <property type="match status" value="1"/>
</dbReference>
<dbReference type="GeneTree" id="ENSGT00940000157349"/>
<reference evidence="12" key="2">
    <citation type="submission" date="2025-09" db="UniProtKB">
        <authorList>
            <consortium name="Ensembl"/>
        </authorList>
    </citation>
    <scope>IDENTIFICATION</scope>
</reference>
<feature type="transmembrane region" description="Helical" evidence="11">
    <location>
        <begin position="6"/>
        <end position="24"/>
    </location>
</feature>
<evidence type="ECO:0000256" key="10">
    <source>
        <dbReference type="ARBA" id="ARBA00042972"/>
    </source>
</evidence>
<keyword evidence="4" id="KW-0406">Ion transport</keyword>
<name>S4RU04_PETMA</name>
<keyword evidence="4" id="KW-0864">Zinc transport</keyword>
<dbReference type="AlphaFoldDB" id="S4RU04"/>
<evidence type="ECO:0000256" key="9">
    <source>
        <dbReference type="ARBA" id="ARBA00042542"/>
    </source>
</evidence>
<dbReference type="PANTHER" id="PTHR16950">
    <property type="entry name" value="ZINC TRANSPORTER SLC39A7 HISTIDINE-RICH MEMBRANE PROTEIN KE4"/>
    <property type="match status" value="1"/>
</dbReference>
<reference evidence="12" key="1">
    <citation type="submission" date="2025-08" db="UniProtKB">
        <authorList>
            <consortium name="Ensembl"/>
        </authorList>
    </citation>
    <scope>IDENTIFICATION</scope>
</reference>
<dbReference type="OMA" id="QWFERVC"/>
<protein>
    <recommendedName>
        <fullName evidence="8">Zinc transporter ZIP13</fullName>
    </recommendedName>
    <alternativeName>
        <fullName evidence="9">Solute carrier family 39 member 13</fullName>
    </alternativeName>
    <alternativeName>
        <fullName evidence="10">Zrt- and Irt-like protein 13</fullName>
    </alternativeName>
</protein>
<evidence type="ECO:0000256" key="11">
    <source>
        <dbReference type="SAM" id="Phobius"/>
    </source>
</evidence>
<comment type="similarity">
    <text evidence="2">Belongs to the ZIP transporter (TC 2.A.5) family.</text>
</comment>
<dbReference type="InterPro" id="IPR003689">
    <property type="entry name" value="ZIP"/>
</dbReference>
<accession>S4RU04</accession>
<evidence type="ECO:0000256" key="7">
    <source>
        <dbReference type="ARBA" id="ARBA00034634"/>
    </source>
</evidence>
<evidence type="ECO:0000256" key="1">
    <source>
        <dbReference type="ARBA" id="ARBA00004141"/>
    </source>
</evidence>
<evidence type="ECO:0000256" key="8">
    <source>
        <dbReference type="ARBA" id="ARBA00040592"/>
    </source>
</evidence>
<dbReference type="GO" id="GO:0005385">
    <property type="term" value="F:zinc ion transmembrane transporter activity"/>
    <property type="evidence" value="ECO:0007669"/>
    <property type="project" value="TreeGrafter"/>
</dbReference>
<evidence type="ECO:0000256" key="5">
    <source>
        <dbReference type="ARBA" id="ARBA00022989"/>
    </source>
</evidence>
<keyword evidence="3 11" id="KW-0812">Transmembrane</keyword>
<comment type="subcellular location">
    <subcellularLocation>
        <location evidence="1">Membrane</location>
        <topology evidence="1">Multi-pass membrane protein</topology>
    </subcellularLocation>
</comment>
<evidence type="ECO:0000256" key="6">
    <source>
        <dbReference type="ARBA" id="ARBA00023136"/>
    </source>
</evidence>
<organism evidence="12">
    <name type="scientific">Petromyzon marinus</name>
    <name type="common">Sea lamprey</name>
    <dbReference type="NCBI Taxonomy" id="7757"/>
    <lineage>
        <taxon>Eukaryota</taxon>
        <taxon>Metazoa</taxon>
        <taxon>Chordata</taxon>
        <taxon>Craniata</taxon>
        <taxon>Vertebrata</taxon>
        <taxon>Cyclostomata</taxon>
        <taxon>Hyperoartia</taxon>
        <taxon>Petromyzontiformes</taxon>
        <taxon>Petromyzontidae</taxon>
        <taxon>Petromyzon</taxon>
    </lineage>
</organism>
<evidence type="ECO:0000256" key="4">
    <source>
        <dbReference type="ARBA" id="ARBA00022906"/>
    </source>
</evidence>
<proteinExistence type="inferred from homology"/>
<sequence>LGAWVLGLGGACLVGLSGVLPILLIPENTGAHLQSPEGGRRLRFLLSFAVGGLLGDVFLHLLPETWQHGCTQGAGLWVTVGLLTFLVLEKVFPDVDEDEPPATVNVRTTDSDSNRCQWFERVCPLTLHKCSHTKAEEKRMMIDDHRTDLSEFKSLSGLQISGYLNLFANCVDNFTHGLAVAGSFLVSHKVGYLTTLAILLHEIPHEV</sequence>
<dbReference type="STRING" id="7757.ENSPMAP00000008694"/>
<evidence type="ECO:0000313" key="12">
    <source>
        <dbReference type="Ensembl" id="ENSPMAP00000008694.1"/>
    </source>
</evidence>
<keyword evidence="5 11" id="KW-1133">Transmembrane helix</keyword>
<evidence type="ECO:0000256" key="2">
    <source>
        <dbReference type="ARBA" id="ARBA00006939"/>
    </source>
</evidence>
<keyword evidence="6 11" id="KW-0472">Membrane</keyword>
<dbReference type="PANTHER" id="PTHR16950:SF16">
    <property type="entry name" value="ZINC TRANSPORTER ZIP13"/>
    <property type="match status" value="1"/>
</dbReference>
<keyword evidence="4" id="KW-0862">Zinc</keyword>